<reference evidence="3 4" key="1">
    <citation type="journal article" date="2013" name="Genome Biol.">
        <title>Comparative genomics of the core and accessory genomes of 48 Sinorhizobium strains comprising five genospecies.</title>
        <authorList>
            <person name="Sugawara M."/>
            <person name="Epstein B."/>
            <person name="Badgley B.D."/>
            <person name="Unno T."/>
            <person name="Xu L."/>
            <person name="Reese J."/>
            <person name="Gyaneshwar P."/>
            <person name="Denny R."/>
            <person name="Mudge J."/>
            <person name="Bharti A.K."/>
            <person name="Farmer A.D."/>
            <person name="May G.D."/>
            <person name="Woodward J.E."/>
            <person name="Medigue C."/>
            <person name="Vallenet D."/>
            <person name="Lajus A."/>
            <person name="Rouy Z."/>
            <person name="Martinez-Vaz B."/>
            <person name="Tiffin P."/>
            <person name="Young N.D."/>
            <person name="Sadowsky M.J."/>
        </authorList>
    </citation>
    <scope>NUCLEOTIDE SEQUENCE [LARGE SCALE GENOMIC DNA]</scope>
    <source>
        <strain evidence="3 4">USDA205</strain>
    </source>
</reference>
<dbReference type="Gene3D" id="1.25.40.10">
    <property type="entry name" value="Tetratricopeptide repeat domain"/>
    <property type="match status" value="1"/>
</dbReference>
<keyword evidence="1" id="KW-0812">Transmembrane</keyword>
<dbReference type="Pfam" id="PF00211">
    <property type="entry name" value="Guanylate_cyc"/>
    <property type="match status" value="1"/>
</dbReference>
<accession>A0A844AHF3</accession>
<dbReference type="Gene3D" id="3.40.50.10070">
    <property type="entry name" value="TolB, N-terminal domain"/>
    <property type="match status" value="1"/>
</dbReference>
<proteinExistence type="predicted"/>
<dbReference type="Gene3D" id="3.30.70.1230">
    <property type="entry name" value="Nucleotide cyclase"/>
    <property type="match status" value="1"/>
</dbReference>
<dbReference type="InterPro" id="IPR011990">
    <property type="entry name" value="TPR-like_helical_dom_sf"/>
</dbReference>
<keyword evidence="1" id="KW-0472">Membrane</keyword>
<dbReference type="InterPro" id="IPR050697">
    <property type="entry name" value="Adenylyl/Guanylyl_Cyclase_3/4"/>
</dbReference>
<dbReference type="InterPro" id="IPR001054">
    <property type="entry name" value="A/G_cyclase"/>
</dbReference>
<keyword evidence="1" id="KW-1133">Transmembrane helix</keyword>
<dbReference type="InterPro" id="IPR029787">
    <property type="entry name" value="Nucleotide_cyclase"/>
</dbReference>
<organism evidence="3 4">
    <name type="scientific">Rhizobium fredii</name>
    <name type="common">Sinorhizobium fredii</name>
    <dbReference type="NCBI Taxonomy" id="380"/>
    <lineage>
        <taxon>Bacteria</taxon>
        <taxon>Pseudomonadati</taxon>
        <taxon>Pseudomonadota</taxon>
        <taxon>Alphaproteobacteria</taxon>
        <taxon>Hyphomicrobiales</taxon>
        <taxon>Rhizobiaceae</taxon>
        <taxon>Sinorhizobium/Ensifer group</taxon>
        <taxon>Sinorhizobium</taxon>
    </lineage>
</organism>
<dbReference type="PANTHER" id="PTHR43081">
    <property type="entry name" value="ADENYLATE CYCLASE, TERMINAL-DIFFERENTIATION SPECIFIC-RELATED"/>
    <property type="match status" value="1"/>
</dbReference>
<name>A0A844AHF3_RHIFR</name>
<dbReference type="InterPro" id="IPR019734">
    <property type="entry name" value="TPR_rpt"/>
</dbReference>
<feature type="transmembrane region" description="Helical" evidence="1">
    <location>
        <begin position="189"/>
        <end position="210"/>
    </location>
</feature>
<dbReference type="GO" id="GO:0006171">
    <property type="term" value="P:cAMP biosynthetic process"/>
    <property type="evidence" value="ECO:0007669"/>
    <property type="project" value="TreeGrafter"/>
</dbReference>
<dbReference type="RefSeq" id="WP_037436837.1">
    <property type="nucleotide sequence ID" value="NZ_BJNI01000139.1"/>
</dbReference>
<dbReference type="GO" id="GO:0004016">
    <property type="term" value="F:adenylate cyclase activity"/>
    <property type="evidence" value="ECO:0007669"/>
    <property type="project" value="UniProtKB-ARBA"/>
</dbReference>
<dbReference type="PANTHER" id="PTHR43081:SF19">
    <property type="entry name" value="PH-SENSITIVE ADENYLATE CYCLASE RV1264"/>
    <property type="match status" value="1"/>
</dbReference>
<dbReference type="SUPFAM" id="SSF55073">
    <property type="entry name" value="Nucleotide cyclase"/>
    <property type="match status" value="1"/>
</dbReference>
<dbReference type="Proteomes" id="UP000466694">
    <property type="component" value="Unassembled WGS sequence"/>
</dbReference>
<gene>
    <name evidence="3" type="ORF">GHK48_23030</name>
</gene>
<evidence type="ECO:0000256" key="1">
    <source>
        <dbReference type="SAM" id="Phobius"/>
    </source>
</evidence>
<dbReference type="CDD" id="cd07302">
    <property type="entry name" value="CHD"/>
    <property type="match status" value="1"/>
</dbReference>
<feature type="domain" description="Guanylate cyclase" evidence="2">
    <location>
        <begin position="7"/>
        <end position="122"/>
    </location>
</feature>
<evidence type="ECO:0000259" key="2">
    <source>
        <dbReference type="PROSITE" id="PS50125"/>
    </source>
</evidence>
<dbReference type="SMART" id="SM00028">
    <property type="entry name" value="TPR"/>
    <property type="match status" value="4"/>
</dbReference>
<dbReference type="EMBL" id="WISZ01000166">
    <property type="protein sequence ID" value="MQX11066.1"/>
    <property type="molecule type" value="Genomic_DNA"/>
</dbReference>
<dbReference type="AlphaFoldDB" id="A0A844AHF3"/>
<dbReference type="PROSITE" id="PS50125">
    <property type="entry name" value="GUANYLATE_CYCLASE_2"/>
    <property type="match status" value="1"/>
</dbReference>
<dbReference type="SUPFAM" id="SSF52964">
    <property type="entry name" value="TolB, N-terminal domain"/>
    <property type="match status" value="1"/>
</dbReference>
<dbReference type="Pfam" id="PF14559">
    <property type="entry name" value="TPR_19"/>
    <property type="match status" value="1"/>
</dbReference>
<evidence type="ECO:0000313" key="4">
    <source>
        <dbReference type="Proteomes" id="UP000466694"/>
    </source>
</evidence>
<evidence type="ECO:0000313" key="3">
    <source>
        <dbReference type="EMBL" id="MQX11066.1"/>
    </source>
</evidence>
<dbReference type="SUPFAM" id="SSF48452">
    <property type="entry name" value="TPR-like"/>
    <property type="match status" value="1"/>
</dbReference>
<comment type="caution">
    <text evidence="3">The sequence shown here is derived from an EMBL/GenBank/DDBJ whole genome shotgun (WGS) entry which is preliminary data.</text>
</comment>
<protein>
    <submittedName>
        <fullName evidence="3">Tetratricopeptide repeat protein</fullName>
    </submittedName>
</protein>
<sequence length="726" mass="78928">MERRLTAILSADVVGYSRLMGEDEVGTLERLKACRRKLIDPAIDAFHGRIIKLMGDGALVEFASVVDAVQCAAVIQRKMASQGQGVTAAQRIQFRIGINLGDIIVEGDDIYGDGVNIAARLQGIAQPGGICISGTAFDQVVHKADVGFSALGEQHLKNIADPVRVYRVLLDDSKAGKVVTAARTQSRRAIIIVASLAALLIAITAIVFAWQRPLAPQRPSIAVLPFANLSGDPAQDYFSDGITDNLITDLARLSDLEVIARNSVFTYKGKPLVLADIERDLGVGFVVEGSVQRTGDHIRVNAQLIDATSGDHLWANRFDRGAADVFAIQDEMSRQIADALGVELTQSETVRISRPPTANLEAYDYYLRAEQAARTGRPSRMLEALALFEKAETLDPRFAEAFAADARATTYVWRSTFDNVLPSALARKRAYDKASRALALDPDLSSPYAVLAVIQVVERRYEEAIASARQAASLRPADAEGQMTAAYVQLFSGNHAEAAAAVEMALKYDPNPSAIDRFTAGLISFLQRDYATAIENFERARDGSPGNGYFVTPLAMAYVRVGRLDDARTAVAEGVRLLGGRESLAGWRLSFSHFRNEQDLTSILAALRDAGMPEWPFGFRGDEHDRLNGGDIASTVMGKLLKGKTKPSGSPALMQIGRDGKAVYRSATQMTIETVFIRGDTLCEQSEEIFFGRADCGPVYKRKSSPGEAAFAYVNSRKVFYFSPVK</sequence>
<dbReference type="GO" id="GO:0035556">
    <property type="term" value="P:intracellular signal transduction"/>
    <property type="evidence" value="ECO:0007669"/>
    <property type="project" value="InterPro"/>
</dbReference>